<dbReference type="InterPro" id="IPR050479">
    <property type="entry name" value="CYP11_CYP27_families"/>
</dbReference>
<keyword evidence="5 9" id="KW-0560">Oxidoreductase</keyword>
<evidence type="ECO:0000256" key="9">
    <source>
        <dbReference type="RuleBase" id="RU000461"/>
    </source>
</evidence>
<dbReference type="InterPro" id="IPR017972">
    <property type="entry name" value="Cyt_P450_CS"/>
</dbReference>
<dbReference type="InterPro" id="IPR036396">
    <property type="entry name" value="Cyt_P450_sf"/>
</dbReference>
<protein>
    <submittedName>
        <fullName evidence="10">Cytochrome P450 12a4, mitochondrial</fullName>
    </submittedName>
</protein>
<evidence type="ECO:0000256" key="8">
    <source>
        <dbReference type="PIRSR" id="PIRSR602401-1"/>
    </source>
</evidence>
<dbReference type="PRINTS" id="PR00463">
    <property type="entry name" value="EP450I"/>
</dbReference>
<dbReference type="PANTHER" id="PTHR24279:SF120">
    <property type="entry name" value="CYTOCHROME P450"/>
    <property type="match status" value="1"/>
</dbReference>
<keyword evidence="11" id="KW-1185">Reference proteome</keyword>
<dbReference type="CDD" id="cd11054">
    <property type="entry name" value="CYP24A1-like"/>
    <property type="match status" value="1"/>
</dbReference>
<dbReference type="GO" id="GO:0016705">
    <property type="term" value="F:oxidoreductase activity, acting on paired donors, with incorporation or reduction of molecular oxygen"/>
    <property type="evidence" value="ECO:0007669"/>
    <property type="project" value="InterPro"/>
</dbReference>
<evidence type="ECO:0000256" key="5">
    <source>
        <dbReference type="ARBA" id="ARBA00023002"/>
    </source>
</evidence>
<evidence type="ECO:0000256" key="3">
    <source>
        <dbReference type="ARBA" id="ARBA00022617"/>
    </source>
</evidence>
<reference evidence="10" key="2">
    <citation type="journal article" date="2023" name="BMC Genomics">
        <title>Pest status, molecular evolution, and epigenetic factors derived from the genome assembly of Frankliniella fusca, a thysanopteran phytovirus vector.</title>
        <authorList>
            <person name="Catto M.A."/>
            <person name="Labadie P.E."/>
            <person name="Jacobson A.L."/>
            <person name="Kennedy G.G."/>
            <person name="Srinivasan R."/>
            <person name="Hunt B.G."/>
        </authorList>
    </citation>
    <scope>NUCLEOTIDE SEQUENCE</scope>
    <source>
        <strain evidence="10">PL_HMW_Pooled</strain>
    </source>
</reference>
<dbReference type="Pfam" id="PF00067">
    <property type="entry name" value="p450"/>
    <property type="match status" value="2"/>
</dbReference>
<dbReference type="InterPro" id="IPR001128">
    <property type="entry name" value="Cyt_P450"/>
</dbReference>
<dbReference type="SUPFAM" id="SSF48264">
    <property type="entry name" value="Cytochrome P450"/>
    <property type="match status" value="1"/>
</dbReference>
<dbReference type="PANTHER" id="PTHR24279">
    <property type="entry name" value="CYTOCHROME P450"/>
    <property type="match status" value="1"/>
</dbReference>
<evidence type="ECO:0000313" key="11">
    <source>
        <dbReference type="Proteomes" id="UP001219518"/>
    </source>
</evidence>
<dbReference type="GO" id="GO:0020037">
    <property type="term" value="F:heme binding"/>
    <property type="evidence" value="ECO:0007669"/>
    <property type="project" value="InterPro"/>
</dbReference>
<comment type="caution">
    <text evidence="10">The sequence shown here is derived from an EMBL/GenBank/DDBJ whole genome shotgun (WGS) entry which is preliminary data.</text>
</comment>
<evidence type="ECO:0000313" key="10">
    <source>
        <dbReference type="EMBL" id="KAK3929257.1"/>
    </source>
</evidence>
<evidence type="ECO:0000256" key="7">
    <source>
        <dbReference type="ARBA" id="ARBA00023033"/>
    </source>
</evidence>
<dbReference type="EMBL" id="JAHWGI010001390">
    <property type="protein sequence ID" value="KAK3929257.1"/>
    <property type="molecule type" value="Genomic_DNA"/>
</dbReference>
<gene>
    <name evidence="10" type="ORF">KUF71_017717</name>
</gene>
<dbReference type="GO" id="GO:0004497">
    <property type="term" value="F:monooxygenase activity"/>
    <property type="evidence" value="ECO:0007669"/>
    <property type="project" value="UniProtKB-KW"/>
</dbReference>
<dbReference type="GO" id="GO:0005506">
    <property type="term" value="F:iron ion binding"/>
    <property type="evidence" value="ECO:0007669"/>
    <property type="project" value="InterPro"/>
</dbReference>
<evidence type="ECO:0000256" key="2">
    <source>
        <dbReference type="ARBA" id="ARBA00010617"/>
    </source>
</evidence>
<keyword evidence="3 8" id="KW-0349">Heme</keyword>
<evidence type="ECO:0000256" key="1">
    <source>
        <dbReference type="ARBA" id="ARBA00001971"/>
    </source>
</evidence>
<dbReference type="PRINTS" id="PR00385">
    <property type="entry name" value="P450"/>
</dbReference>
<evidence type="ECO:0000256" key="4">
    <source>
        <dbReference type="ARBA" id="ARBA00022723"/>
    </source>
</evidence>
<comment type="similarity">
    <text evidence="2 9">Belongs to the cytochrome P450 family.</text>
</comment>
<name>A0AAE1LSZ4_9NEOP</name>
<dbReference type="Proteomes" id="UP001219518">
    <property type="component" value="Unassembled WGS sequence"/>
</dbReference>
<dbReference type="Gene3D" id="1.10.630.10">
    <property type="entry name" value="Cytochrome P450"/>
    <property type="match status" value="1"/>
</dbReference>
<keyword evidence="6 8" id="KW-0408">Iron</keyword>
<organism evidence="10 11">
    <name type="scientific">Frankliniella fusca</name>
    <dbReference type="NCBI Taxonomy" id="407009"/>
    <lineage>
        <taxon>Eukaryota</taxon>
        <taxon>Metazoa</taxon>
        <taxon>Ecdysozoa</taxon>
        <taxon>Arthropoda</taxon>
        <taxon>Hexapoda</taxon>
        <taxon>Insecta</taxon>
        <taxon>Pterygota</taxon>
        <taxon>Neoptera</taxon>
        <taxon>Paraneoptera</taxon>
        <taxon>Thysanoptera</taxon>
        <taxon>Terebrantia</taxon>
        <taxon>Thripoidea</taxon>
        <taxon>Thripidae</taxon>
        <taxon>Frankliniella</taxon>
    </lineage>
</organism>
<feature type="binding site" description="axial binding residue" evidence="8">
    <location>
        <position position="453"/>
    </location>
    <ligand>
        <name>heme</name>
        <dbReference type="ChEBI" id="CHEBI:30413"/>
    </ligand>
    <ligandPart>
        <name>Fe</name>
        <dbReference type="ChEBI" id="CHEBI:18248"/>
    </ligandPart>
</feature>
<accession>A0AAE1LSZ4</accession>
<comment type="cofactor">
    <cofactor evidence="1 8">
        <name>heme</name>
        <dbReference type="ChEBI" id="CHEBI:30413"/>
    </cofactor>
</comment>
<reference evidence="10" key="1">
    <citation type="submission" date="2021-07" db="EMBL/GenBank/DDBJ databases">
        <authorList>
            <person name="Catto M.A."/>
            <person name="Jacobson A."/>
            <person name="Kennedy G."/>
            <person name="Labadie P."/>
            <person name="Hunt B.G."/>
            <person name="Srinivasan R."/>
        </authorList>
    </citation>
    <scope>NUCLEOTIDE SEQUENCE</scope>
    <source>
        <strain evidence="10">PL_HMW_Pooled</strain>
        <tissue evidence="10">Head</tissue>
    </source>
</reference>
<keyword evidence="7 9" id="KW-0503">Monooxygenase</keyword>
<evidence type="ECO:0000256" key="6">
    <source>
        <dbReference type="ARBA" id="ARBA00023004"/>
    </source>
</evidence>
<sequence length="544" mass="62280">MILQRTPQFLCRLPRLQHLQQAHLRCRSTTHADVQHVETVTKPADWDSAKPYSEIPGPKSYPLVGGLRSFLPGGEFYKVKLEELFKKMTDFGTVAKMPGIMGRPDMVLLGDPKLIEIAFRNEGPWPIRRGADCLKYYFENLRKGLPQSLVISQGKEWQDFRTAVNQVMMQPRNIKQYVEPIDNVSQEFIDRMRRIPITLVALDAKLGCLKDVPNPEGMKMVENAHIVFDSLYRLDVLPSPWKWISTPAWRRFEKSMNTITEISTQYVKEGMERLKSLPTTEIKDRNYSVLENLLIKTGDPDRAVAMALDMLLAGIDTTSTVVSTVLYQVATHPDKQKRLQEELDKVIPDPSKPITKAQLEELKYMRACIKETMRVMPIIIGNSRTTIKDLVLDGYQIPAGTMVNTPNIVLCTDNAYFPRANEFLPERWLPEGADLKATHPFTFLPFGFGPRMCVGRRFADLEIETIVAKIFRNFKLEWNHPPAAVEFKIVLVFADPLRFKVTDRPNLDTLFPHKIKTSRILGFLVAALDLLKRYMLFSALSMDI</sequence>
<proteinExistence type="inferred from homology"/>
<dbReference type="InterPro" id="IPR002401">
    <property type="entry name" value="Cyt_P450_E_grp-I"/>
</dbReference>
<dbReference type="PROSITE" id="PS00086">
    <property type="entry name" value="CYTOCHROME_P450"/>
    <property type="match status" value="1"/>
</dbReference>
<dbReference type="AlphaFoldDB" id="A0AAE1LSZ4"/>
<keyword evidence="4 8" id="KW-0479">Metal-binding</keyword>